<dbReference type="InterPro" id="IPR010130">
    <property type="entry name" value="T1SS_OMP_TolC"/>
</dbReference>
<dbReference type="GO" id="GO:1990281">
    <property type="term" value="C:efflux pump complex"/>
    <property type="evidence" value="ECO:0007669"/>
    <property type="project" value="TreeGrafter"/>
</dbReference>
<keyword evidence="6" id="KW-0472">Membrane</keyword>
<evidence type="ECO:0000313" key="11">
    <source>
        <dbReference type="Proteomes" id="UP000054740"/>
    </source>
</evidence>
<keyword evidence="9" id="KW-0732">Signal</keyword>
<dbReference type="Gene3D" id="1.20.1600.10">
    <property type="entry name" value="Outer membrane efflux proteins (OEP)"/>
    <property type="match status" value="1"/>
</dbReference>
<comment type="subcellular location">
    <subcellularLocation>
        <location evidence="1">Cell outer membrane</location>
    </subcellularLocation>
</comment>
<sequence length="440" mass="48042">MRNRSLTAWSMAGCLLIATCARAEDLAAVVEQTLEYDSQIAQARANYEASKQAVPIARAALLPQISGGWGRAYNRIDVEEFPRQTYWQSGWMVNISQPIFDWTKWTAYQQADFVVAQGAVGLADARQAAMLRAIVAYFEALSAEDELKRTNDYLAAIDAQLDVIRRKRAAGETTVIDVQEAGVAREQAQLQRLNAEQDLAAKRRAVEQVSGRPFSRLAALPPTAPLPPLAGEGVDVWADQARSSGFTVQAKQLEWEIAKMESKKVRAAHYPVVNVTGSYTPAGAASGYARPTTTTTGMLSVMIPLFSGGEIQARLRQTLALEDKAQEGMTTAMRDAEAAARDDHARYARERARSESLGRLIRSSRDTLSATEIGYKVGSRTSLDVLRALDTLYSTQRDFMRSRYDAIVALLKLKADAATLGSGDIAQVSSMLSQGADVAR</sequence>
<evidence type="ECO:0000256" key="7">
    <source>
        <dbReference type="ARBA" id="ARBA00023237"/>
    </source>
</evidence>
<evidence type="ECO:0000256" key="3">
    <source>
        <dbReference type="ARBA" id="ARBA00022448"/>
    </source>
</evidence>
<dbReference type="GO" id="GO:0009279">
    <property type="term" value="C:cell outer membrane"/>
    <property type="evidence" value="ECO:0007669"/>
    <property type="project" value="UniProtKB-SubCell"/>
</dbReference>
<feature type="signal peptide" evidence="9">
    <location>
        <begin position="1"/>
        <end position="23"/>
    </location>
</feature>
<evidence type="ECO:0000256" key="2">
    <source>
        <dbReference type="ARBA" id="ARBA00007613"/>
    </source>
</evidence>
<evidence type="ECO:0000256" key="4">
    <source>
        <dbReference type="ARBA" id="ARBA00022452"/>
    </source>
</evidence>
<protein>
    <submittedName>
        <fullName evidence="10">TolC family type I secretion outer membrane protein</fullName>
    </submittedName>
</protein>
<feature type="coiled-coil region" evidence="8">
    <location>
        <begin position="176"/>
        <end position="205"/>
    </location>
</feature>
<proteinExistence type="inferred from homology"/>
<reference evidence="11" key="1">
    <citation type="submission" date="2016-01" db="EMBL/GenBank/DDBJ databases">
        <authorList>
            <person name="Peeters C."/>
        </authorList>
    </citation>
    <scope>NUCLEOTIDE SEQUENCE [LARGE SCALE GENOMIC DNA]</scope>
</reference>
<evidence type="ECO:0000256" key="9">
    <source>
        <dbReference type="SAM" id="SignalP"/>
    </source>
</evidence>
<dbReference type="GO" id="GO:0015288">
    <property type="term" value="F:porin activity"/>
    <property type="evidence" value="ECO:0007669"/>
    <property type="project" value="TreeGrafter"/>
</dbReference>
<comment type="similarity">
    <text evidence="2">Belongs to the outer membrane factor (OMF) (TC 1.B.17) family.</text>
</comment>
<evidence type="ECO:0000256" key="1">
    <source>
        <dbReference type="ARBA" id="ARBA00004442"/>
    </source>
</evidence>
<feature type="chain" id="PRO_5011111065" evidence="9">
    <location>
        <begin position="24"/>
        <end position="440"/>
    </location>
</feature>
<keyword evidence="11" id="KW-1185">Reference proteome</keyword>
<name>A0A158HTF2_CABCO</name>
<keyword evidence="3" id="KW-0813">Transport</keyword>
<dbReference type="NCBIfam" id="TIGR01844">
    <property type="entry name" value="type_I_sec_TolC"/>
    <property type="match status" value="1"/>
</dbReference>
<organism evidence="10 11">
    <name type="scientific">Caballeronia cordobensis</name>
    <name type="common">Burkholderia cordobensis</name>
    <dbReference type="NCBI Taxonomy" id="1353886"/>
    <lineage>
        <taxon>Bacteria</taxon>
        <taxon>Pseudomonadati</taxon>
        <taxon>Pseudomonadota</taxon>
        <taxon>Betaproteobacteria</taxon>
        <taxon>Burkholderiales</taxon>
        <taxon>Burkholderiaceae</taxon>
        <taxon>Caballeronia</taxon>
    </lineage>
</organism>
<gene>
    <name evidence="10" type="ORF">AWB70_03784</name>
</gene>
<dbReference type="InterPro" id="IPR003423">
    <property type="entry name" value="OMP_efflux"/>
</dbReference>
<keyword evidence="4" id="KW-1134">Transmembrane beta strand</keyword>
<dbReference type="PANTHER" id="PTHR30026">
    <property type="entry name" value="OUTER MEMBRANE PROTEIN TOLC"/>
    <property type="match status" value="1"/>
</dbReference>
<evidence type="ECO:0000256" key="8">
    <source>
        <dbReference type="SAM" id="Coils"/>
    </source>
</evidence>
<dbReference type="SUPFAM" id="SSF56954">
    <property type="entry name" value="Outer membrane efflux proteins (OEP)"/>
    <property type="match status" value="1"/>
</dbReference>
<evidence type="ECO:0000256" key="6">
    <source>
        <dbReference type="ARBA" id="ARBA00023136"/>
    </source>
</evidence>
<evidence type="ECO:0000313" key="10">
    <source>
        <dbReference type="EMBL" id="SAL47628.1"/>
    </source>
</evidence>
<keyword evidence="8" id="KW-0175">Coiled coil</keyword>
<dbReference type="Pfam" id="PF02321">
    <property type="entry name" value="OEP"/>
    <property type="match status" value="2"/>
</dbReference>
<dbReference type="Proteomes" id="UP000054740">
    <property type="component" value="Unassembled WGS sequence"/>
</dbReference>
<dbReference type="PANTHER" id="PTHR30026:SF20">
    <property type="entry name" value="OUTER MEMBRANE PROTEIN TOLC"/>
    <property type="match status" value="1"/>
</dbReference>
<evidence type="ECO:0000256" key="5">
    <source>
        <dbReference type="ARBA" id="ARBA00022692"/>
    </source>
</evidence>
<dbReference type="GO" id="GO:0015562">
    <property type="term" value="F:efflux transmembrane transporter activity"/>
    <property type="evidence" value="ECO:0007669"/>
    <property type="project" value="InterPro"/>
</dbReference>
<dbReference type="InterPro" id="IPR051906">
    <property type="entry name" value="TolC-like"/>
</dbReference>
<dbReference type="EMBL" id="FCNY02000009">
    <property type="protein sequence ID" value="SAL47628.1"/>
    <property type="molecule type" value="Genomic_DNA"/>
</dbReference>
<dbReference type="RefSeq" id="WP_053569562.1">
    <property type="nucleotide sequence ID" value="NZ_FCNY02000009.1"/>
</dbReference>
<keyword evidence="7" id="KW-0998">Cell outer membrane</keyword>
<keyword evidence="5" id="KW-0812">Transmembrane</keyword>
<accession>A0A158HTF2</accession>
<dbReference type="AlphaFoldDB" id="A0A158HTF2"/>